<dbReference type="Proteomes" id="UP000289260">
    <property type="component" value="Chromosome"/>
</dbReference>
<dbReference type="Pfam" id="PF22234">
    <property type="entry name" value="Rv2466c-like"/>
    <property type="match status" value="1"/>
</dbReference>
<sequence>MSAAPHPAETHTVEFFFDPICPWCWMTSRWVTEVAEARGLEVAWHPISLRIINEASEPSPYTEGLLNGHRAGRVIEAARRAHGEAVVARLYTEFGTRIHPGRRDDFDAIIAEGLAALSLDPALAEAADDEQYDAQLRSTTEHALEIAGPDVGVPIISVDGVSFFGPVVTPAPTGEQALRLWDGIVMAASVPGFYELKRGRTAGPQF</sequence>
<evidence type="ECO:0000313" key="1">
    <source>
        <dbReference type="EMBL" id="QBE47627.1"/>
    </source>
</evidence>
<evidence type="ECO:0000313" key="2">
    <source>
        <dbReference type="Proteomes" id="UP000289260"/>
    </source>
</evidence>
<dbReference type="RefSeq" id="WP_130108783.1">
    <property type="nucleotide sequence ID" value="NZ_CP035806.1"/>
</dbReference>
<reference evidence="1 2" key="1">
    <citation type="submission" date="2019-02" db="EMBL/GenBank/DDBJ databases">
        <authorList>
            <person name="Sun L."/>
            <person name="Pan D."/>
            <person name="Wu X."/>
        </authorList>
    </citation>
    <scope>NUCLEOTIDE SEQUENCE [LARGE SCALE GENOMIC DNA]</scope>
    <source>
        <strain evidence="1 2">JW-1</strain>
    </source>
</reference>
<name>A0A4P6KBP0_9MICO</name>
<gene>
    <name evidence="1" type="ORF">EVS81_01255</name>
</gene>
<proteinExistence type="predicted"/>
<dbReference type="OrthoDB" id="4125991at2"/>
<dbReference type="SUPFAM" id="SSF52833">
    <property type="entry name" value="Thioredoxin-like"/>
    <property type="match status" value="1"/>
</dbReference>
<dbReference type="InterPro" id="IPR036249">
    <property type="entry name" value="Thioredoxin-like_sf"/>
</dbReference>
<dbReference type="KEGG" id="ltr:EVS81_01255"/>
<accession>A0A4P6KBP0</accession>
<dbReference type="Gene3D" id="3.40.30.10">
    <property type="entry name" value="Glutaredoxin"/>
    <property type="match status" value="1"/>
</dbReference>
<dbReference type="EMBL" id="CP035806">
    <property type="protein sequence ID" value="QBE47627.1"/>
    <property type="molecule type" value="Genomic_DNA"/>
</dbReference>
<keyword evidence="2" id="KW-1185">Reference proteome</keyword>
<organism evidence="1 2">
    <name type="scientific">Leucobacter triazinivorans</name>
    <dbReference type="NCBI Taxonomy" id="1784719"/>
    <lineage>
        <taxon>Bacteria</taxon>
        <taxon>Bacillati</taxon>
        <taxon>Actinomycetota</taxon>
        <taxon>Actinomycetes</taxon>
        <taxon>Micrococcales</taxon>
        <taxon>Microbacteriaceae</taxon>
        <taxon>Leucobacter</taxon>
    </lineage>
</organism>
<dbReference type="AlphaFoldDB" id="A0A4P6KBP0"/>
<dbReference type="InterPro" id="IPR053977">
    <property type="entry name" value="Rv2466c-like"/>
</dbReference>
<protein>
    <submittedName>
        <fullName evidence="1">Disulfide bond formation protein DsbA</fullName>
    </submittedName>
</protein>